<organism evidence="1 2">
    <name type="scientific">Robbsia betulipollinis</name>
    <dbReference type="NCBI Taxonomy" id="2981849"/>
    <lineage>
        <taxon>Bacteria</taxon>
        <taxon>Pseudomonadati</taxon>
        <taxon>Pseudomonadota</taxon>
        <taxon>Betaproteobacteria</taxon>
        <taxon>Burkholderiales</taxon>
        <taxon>Burkholderiaceae</taxon>
        <taxon>Robbsia</taxon>
    </lineage>
</organism>
<evidence type="ECO:0000313" key="1">
    <source>
        <dbReference type="EMBL" id="MCY0389426.1"/>
    </source>
</evidence>
<protein>
    <recommendedName>
        <fullName evidence="3">Lipoprotein</fullName>
    </recommendedName>
</protein>
<evidence type="ECO:0008006" key="3">
    <source>
        <dbReference type="Google" id="ProtNLM"/>
    </source>
</evidence>
<gene>
    <name evidence="1" type="ORF">OVY01_19970</name>
</gene>
<dbReference type="RefSeq" id="WP_267849327.1">
    <property type="nucleotide sequence ID" value="NZ_JAPMXC010000010.1"/>
</dbReference>
<keyword evidence="2" id="KW-1185">Reference proteome</keyword>
<reference evidence="1" key="1">
    <citation type="submission" date="2022-11" db="EMBL/GenBank/DDBJ databases">
        <title>Robbsia betulipollinis sp. nov., isolated from pollen of birch (Betula pendula).</title>
        <authorList>
            <person name="Shi H."/>
            <person name="Ambika Manirajan B."/>
            <person name="Ratering S."/>
            <person name="Geissler-Plaum R."/>
            <person name="Schnell S."/>
        </authorList>
    </citation>
    <scope>NUCLEOTIDE SEQUENCE</scope>
    <source>
        <strain evidence="1">Bb-Pol-6</strain>
    </source>
</reference>
<dbReference type="Proteomes" id="UP001082899">
    <property type="component" value="Unassembled WGS sequence"/>
</dbReference>
<dbReference type="PROSITE" id="PS51257">
    <property type="entry name" value="PROKAR_LIPOPROTEIN"/>
    <property type="match status" value="1"/>
</dbReference>
<dbReference type="EMBL" id="JAPMXC010000010">
    <property type="protein sequence ID" value="MCY0389426.1"/>
    <property type="molecule type" value="Genomic_DNA"/>
</dbReference>
<evidence type="ECO:0000313" key="2">
    <source>
        <dbReference type="Proteomes" id="UP001082899"/>
    </source>
</evidence>
<sequence length="233" mass="24635">MKTTGRMLAPAWLPTAAAVSAISLALLLAGCGSKNDASERNFSAALTHYLDDNGDLCLDVGPFPVDVSEVDLKQQANEPAGHAAQMAALQHVGLVGSIDVSLGQLGFVDDRPTGHRLRVRRYDLTTAGRDAYRKIVADVVAASGKKEPERGDICYGKLALGKVTGWDGPTQVNGRQEASVRYTYKVESLADWAKGPEVGAAFPYVTNTVTGAGEQSLTTVMVLTSKGWVAKTS</sequence>
<name>A0ABT3ZSA3_9BURK</name>
<comment type="caution">
    <text evidence="1">The sequence shown here is derived from an EMBL/GenBank/DDBJ whole genome shotgun (WGS) entry which is preliminary data.</text>
</comment>
<proteinExistence type="predicted"/>
<accession>A0ABT3ZSA3</accession>